<evidence type="ECO:0000256" key="8">
    <source>
        <dbReference type="HAMAP-Rule" id="MF_01416"/>
    </source>
</evidence>
<keyword evidence="2 8" id="KW-0813">Transport</keyword>
<comment type="subcellular location">
    <subcellularLocation>
        <location evidence="8">Cell membrane</location>
        <topology evidence="8">Peripheral membrane protein</topology>
    </subcellularLocation>
    <subcellularLocation>
        <location evidence="1">Membrane</location>
    </subcellularLocation>
</comment>
<keyword evidence="6 8" id="KW-0139">CF(1)</keyword>
<keyword evidence="4 8" id="KW-0406">Ion transport</keyword>
<evidence type="ECO:0000256" key="3">
    <source>
        <dbReference type="ARBA" id="ARBA00022781"/>
    </source>
</evidence>
<dbReference type="Gene3D" id="1.10.520.20">
    <property type="entry name" value="N-terminal domain of the delta subunit of the F1F0-ATP synthase"/>
    <property type="match status" value="1"/>
</dbReference>
<dbReference type="NCBIfam" id="TIGR01145">
    <property type="entry name" value="ATP_synt_delta"/>
    <property type="match status" value="1"/>
</dbReference>
<dbReference type="Pfam" id="PF00213">
    <property type="entry name" value="OSCP"/>
    <property type="match status" value="1"/>
</dbReference>
<dbReference type="Proteomes" id="UP000192569">
    <property type="component" value="Chromosome I"/>
</dbReference>
<dbReference type="NCBIfam" id="NF004402">
    <property type="entry name" value="PRK05758.2-2"/>
    <property type="match status" value="1"/>
</dbReference>
<evidence type="ECO:0000256" key="6">
    <source>
        <dbReference type="ARBA" id="ARBA00023196"/>
    </source>
</evidence>
<comment type="similarity">
    <text evidence="8">Belongs to the ATPase delta chain family.</text>
</comment>
<name>A0A1W1W387_9FIRM</name>
<dbReference type="EMBL" id="LT838272">
    <property type="protein sequence ID" value="SMC00088.1"/>
    <property type="molecule type" value="Genomic_DNA"/>
</dbReference>
<protein>
    <recommendedName>
        <fullName evidence="8">ATP synthase subunit delta</fullName>
    </recommendedName>
    <alternativeName>
        <fullName evidence="8">ATP synthase F(1) sector subunit delta</fullName>
    </alternativeName>
    <alternativeName>
        <fullName evidence="8">F-type ATPase subunit delta</fullName>
        <shortName evidence="8">F-ATPase subunit delta</shortName>
    </alternativeName>
</protein>
<organism evidence="9 10">
    <name type="scientific">Thermanaeromonas toyohensis ToBE</name>
    <dbReference type="NCBI Taxonomy" id="698762"/>
    <lineage>
        <taxon>Bacteria</taxon>
        <taxon>Bacillati</taxon>
        <taxon>Bacillota</taxon>
        <taxon>Clostridia</taxon>
        <taxon>Neomoorellales</taxon>
        <taxon>Neomoorellaceae</taxon>
        <taxon>Thermanaeromonas</taxon>
    </lineage>
</organism>
<dbReference type="GO" id="GO:0046933">
    <property type="term" value="F:proton-transporting ATP synthase activity, rotational mechanism"/>
    <property type="evidence" value="ECO:0007669"/>
    <property type="project" value="UniProtKB-UniRule"/>
</dbReference>
<dbReference type="SUPFAM" id="SSF47928">
    <property type="entry name" value="N-terminal domain of the delta subunit of the F1F0-ATP synthase"/>
    <property type="match status" value="1"/>
</dbReference>
<dbReference type="OrthoDB" id="9802471at2"/>
<evidence type="ECO:0000256" key="2">
    <source>
        <dbReference type="ARBA" id="ARBA00022448"/>
    </source>
</evidence>
<evidence type="ECO:0000256" key="4">
    <source>
        <dbReference type="ARBA" id="ARBA00023065"/>
    </source>
</evidence>
<dbReference type="InterPro" id="IPR000711">
    <property type="entry name" value="ATPase_OSCP/dsu"/>
</dbReference>
<dbReference type="GO" id="GO:0045259">
    <property type="term" value="C:proton-transporting ATP synthase complex"/>
    <property type="evidence" value="ECO:0007669"/>
    <property type="project" value="UniProtKB-KW"/>
</dbReference>
<keyword evidence="3 8" id="KW-0375">Hydrogen ion transport</keyword>
<dbReference type="PRINTS" id="PR00125">
    <property type="entry name" value="ATPASEDELTA"/>
</dbReference>
<gene>
    <name evidence="8" type="primary">atpH</name>
    <name evidence="9" type="ORF">SAMN00808754_3275</name>
</gene>
<comment type="function">
    <text evidence="8">F(1)F(0) ATP synthase produces ATP from ADP in the presence of a proton or sodium gradient. F-type ATPases consist of two structural domains, F(1) containing the extramembraneous catalytic core and F(0) containing the membrane proton channel, linked together by a central stalk and a peripheral stalk. During catalysis, ATP synthesis in the catalytic domain of F(1) is coupled via a rotary mechanism of the central stalk subunits to proton translocation.</text>
</comment>
<keyword evidence="5 8" id="KW-0472">Membrane</keyword>
<proteinExistence type="inferred from homology"/>
<accession>A0A1W1W387</accession>
<keyword evidence="7 8" id="KW-0066">ATP synthesis</keyword>
<evidence type="ECO:0000256" key="5">
    <source>
        <dbReference type="ARBA" id="ARBA00023136"/>
    </source>
</evidence>
<dbReference type="InterPro" id="IPR026015">
    <property type="entry name" value="ATP_synth_OSCP/delta_N_sf"/>
</dbReference>
<dbReference type="HAMAP" id="MF_01416">
    <property type="entry name" value="ATP_synth_delta_bact"/>
    <property type="match status" value="1"/>
</dbReference>
<evidence type="ECO:0000313" key="9">
    <source>
        <dbReference type="EMBL" id="SMC00088.1"/>
    </source>
</evidence>
<sequence length="181" mass="21267">MSSRVAKRYAQALYSLAQERGNLSRVKEELGQVVESLEKNEDFRRLLYHQLIAPKQKEELLKEVFPHLEQDTRRFLGLVLEKRRERLLPEIVYQFRRLVDWAEGIVEAEVTVAFPLPESLKEELKGKLSRLLGRKVRLKIRLDQEILGGLVVRVGDRILDASIKKRLELFKESLRRVELKP</sequence>
<dbReference type="STRING" id="698762.SAMN00808754_3275"/>
<comment type="function">
    <text evidence="8">This protein is part of the stalk that links CF(0) to CF(1). It either transmits conformational changes from CF(0) to CF(1) or is implicated in proton conduction.</text>
</comment>
<evidence type="ECO:0000256" key="1">
    <source>
        <dbReference type="ARBA" id="ARBA00004370"/>
    </source>
</evidence>
<evidence type="ECO:0000256" key="7">
    <source>
        <dbReference type="ARBA" id="ARBA00023310"/>
    </source>
</evidence>
<dbReference type="AlphaFoldDB" id="A0A1W1W387"/>
<keyword evidence="10" id="KW-1185">Reference proteome</keyword>
<keyword evidence="8" id="KW-1003">Cell membrane</keyword>
<dbReference type="PANTHER" id="PTHR11910">
    <property type="entry name" value="ATP SYNTHASE DELTA CHAIN"/>
    <property type="match status" value="1"/>
</dbReference>
<reference evidence="9 10" key="1">
    <citation type="submission" date="2017-04" db="EMBL/GenBank/DDBJ databases">
        <authorList>
            <person name="Afonso C.L."/>
            <person name="Miller P.J."/>
            <person name="Scott M.A."/>
            <person name="Spackman E."/>
            <person name="Goraichik I."/>
            <person name="Dimitrov K.M."/>
            <person name="Suarez D.L."/>
            <person name="Swayne D.E."/>
        </authorList>
    </citation>
    <scope>NUCLEOTIDE SEQUENCE [LARGE SCALE GENOMIC DNA]</scope>
    <source>
        <strain evidence="9 10">ToBE</strain>
    </source>
</reference>
<dbReference type="InterPro" id="IPR020781">
    <property type="entry name" value="ATPase_OSCP/d_CS"/>
</dbReference>
<dbReference type="RefSeq" id="WP_084666913.1">
    <property type="nucleotide sequence ID" value="NZ_LT838272.1"/>
</dbReference>
<evidence type="ECO:0000313" key="10">
    <source>
        <dbReference type="Proteomes" id="UP000192569"/>
    </source>
</evidence>
<dbReference type="GO" id="GO:0005886">
    <property type="term" value="C:plasma membrane"/>
    <property type="evidence" value="ECO:0007669"/>
    <property type="project" value="UniProtKB-SubCell"/>
</dbReference>
<dbReference type="PROSITE" id="PS00389">
    <property type="entry name" value="ATPASE_DELTA"/>
    <property type="match status" value="1"/>
</dbReference>